<accession>A0A1S3EGC1</accession>
<evidence type="ECO:0000313" key="5">
    <source>
        <dbReference type="Proteomes" id="UP000087171"/>
    </source>
</evidence>
<dbReference type="PANTHER" id="PTHR48045:SF6">
    <property type="entry name" value="UDP-GLUCOSYLTRANSFERASE FAMILY PROTEIN"/>
    <property type="match status" value="1"/>
</dbReference>
<evidence type="ECO:0000256" key="1">
    <source>
        <dbReference type="ARBA" id="ARBA00009995"/>
    </source>
</evidence>
<dbReference type="Proteomes" id="UP000087171">
    <property type="component" value="Chromosome Ca7"/>
</dbReference>
<dbReference type="FunFam" id="3.40.50.2000:FF:000056">
    <property type="entry name" value="Glycosyltransferase"/>
    <property type="match status" value="1"/>
</dbReference>
<dbReference type="STRING" id="3827.A0A1S3EGC1"/>
<dbReference type="PROSITE" id="PS00375">
    <property type="entry name" value="UDPGT"/>
    <property type="match status" value="1"/>
</dbReference>
<protein>
    <recommendedName>
        <fullName evidence="4">Glycosyltransferase</fullName>
        <ecNumber evidence="4">2.4.1.-</ecNumber>
    </recommendedName>
</protein>
<dbReference type="GeneID" id="101493371"/>
<reference evidence="6" key="2">
    <citation type="submission" date="2025-08" db="UniProtKB">
        <authorList>
            <consortium name="RefSeq"/>
        </authorList>
    </citation>
    <scope>IDENTIFICATION</scope>
    <source>
        <tissue evidence="6">Etiolated seedlings</tissue>
    </source>
</reference>
<name>A0A1S3EGC1_CICAR</name>
<dbReference type="InterPro" id="IPR002213">
    <property type="entry name" value="UDP_glucos_trans"/>
</dbReference>
<reference evidence="5" key="1">
    <citation type="journal article" date="2013" name="Nat. Biotechnol.">
        <title>Draft genome sequence of chickpea (Cicer arietinum) provides a resource for trait improvement.</title>
        <authorList>
            <person name="Varshney R.K."/>
            <person name="Song C."/>
            <person name="Saxena R.K."/>
            <person name="Azam S."/>
            <person name="Yu S."/>
            <person name="Sharpe A.G."/>
            <person name="Cannon S."/>
            <person name="Baek J."/>
            <person name="Rosen B.D."/>
            <person name="Tar'an B."/>
            <person name="Millan T."/>
            <person name="Zhang X."/>
            <person name="Ramsay L.D."/>
            <person name="Iwata A."/>
            <person name="Wang Y."/>
            <person name="Nelson W."/>
            <person name="Farmer A.D."/>
            <person name="Gaur P.M."/>
            <person name="Soderlund C."/>
            <person name="Penmetsa R.V."/>
            <person name="Xu C."/>
            <person name="Bharti A.K."/>
            <person name="He W."/>
            <person name="Winter P."/>
            <person name="Zhao S."/>
            <person name="Hane J.K."/>
            <person name="Carrasquilla-Garcia N."/>
            <person name="Condie J.A."/>
            <person name="Upadhyaya H.D."/>
            <person name="Luo M.C."/>
            <person name="Thudi M."/>
            <person name="Gowda C.L."/>
            <person name="Singh N.P."/>
            <person name="Lichtenzveig J."/>
            <person name="Gali K.K."/>
            <person name="Rubio J."/>
            <person name="Nadarajan N."/>
            <person name="Dolezel J."/>
            <person name="Bansal K.C."/>
            <person name="Xu X."/>
            <person name="Edwards D."/>
            <person name="Zhang G."/>
            <person name="Kahl G."/>
            <person name="Gil J."/>
            <person name="Singh K.B."/>
            <person name="Datta S.K."/>
            <person name="Jackson S.A."/>
            <person name="Wang J."/>
            <person name="Cook D.R."/>
        </authorList>
    </citation>
    <scope>NUCLEOTIDE SEQUENCE [LARGE SCALE GENOMIC DNA]</scope>
    <source>
        <strain evidence="5">cv. CDC Frontier</strain>
    </source>
</reference>
<dbReference type="Gene3D" id="3.40.50.2000">
    <property type="entry name" value="Glycogen Phosphorylase B"/>
    <property type="match status" value="2"/>
</dbReference>
<proteinExistence type="inferred from homology"/>
<sequence>MENTKTSSHIVVTSIPIFSHQCSVIEFCKRLIHINKHFHVTCIFPTIDAPIPSTLKLLESLPSSIKCIFLPPIKKQNLPQDVTLQLEHAVSQSMPSFRKSLTSLSSTSTTPLVALIVDPFANQALEIAKDFNLLSFLYFPVSAMTTSLHLYLPTLHQQISCQYKDHPELIRIPGCMPIHGQDFPPTFFHDRSSIAYEIILQQTNRFSLADGVIVNSFFEIEANMVPAWRSNIQFIYQVGPIIQNISNNSSCSLSSSRESNESANIVKWLENKKQDSILYVSFGSRATLSQQQINELALGLELSGQKFLWVLREPSNFAKIGHHSDTNDSDPLKYLPHGFLERTKEQGLVVALWAPQTQILNHSSTGGFLTHCGWNSTLESIVAGVPMITWPLFGEQRMNSILLTEELKVGLKVKFNENGVAERDEIAKVIKDLMVGEERSGILKRIQVLKDGASGALAEDGSSTRALYQLGTQMESNGRK</sequence>
<comment type="similarity">
    <text evidence="1 3">Belongs to the UDP-glycosyltransferase family.</text>
</comment>
<dbReference type="PANTHER" id="PTHR48045">
    <property type="entry name" value="UDP-GLYCOSYLTRANSFERASE 72B1"/>
    <property type="match status" value="1"/>
</dbReference>
<evidence type="ECO:0000256" key="4">
    <source>
        <dbReference type="RuleBase" id="RU362057"/>
    </source>
</evidence>
<evidence type="ECO:0000256" key="2">
    <source>
        <dbReference type="ARBA" id="ARBA00022679"/>
    </source>
</evidence>
<evidence type="ECO:0000256" key="3">
    <source>
        <dbReference type="RuleBase" id="RU003718"/>
    </source>
</evidence>
<dbReference type="PaxDb" id="3827-XP_004510253.1"/>
<dbReference type="EC" id="2.4.1.-" evidence="4"/>
<keyword evidence="5" id="KW-1185">Reference proteome</keyword>
<dbReference type="RefSeq" id="XP_012574006.1">
    <property type="nucleotide sequence ID" value="XM_012718552.2"/>
</dbReference>
<dbReference type="OrthoDB" id="5835829at2759"/>
<evidence type="ECO:0000313" key="6">
    <source>
        <dbReference type="RefSeq" id="XP_012574006.1"/>
    </source>
</evidence>
<dbReference type="SUPFAM" id="SSF53756">
    <property type="entry name" value="UDP-Glycosyltransferase/glycogen phosphorylase"/>
    <property type="match status" value="1"/>
</dbReference>
<dbReference type="Pfam" id="PF00201">
    <property type="entry name" value="UDPGT"/>
    <property type="match status" value="1"/>
</dbReference>
<dbReference type="eggNOG" id="KOG1192">
    <property type="taxonomic scope" value="Eukaryota"/>
</dbReference>
<organism evidence="5 6">
    <name type="scientific">Cicer arietinum</name>
    <name type="common">Chickpea</name>
    <name type="synonym">Garbanzo</name>
    <dbReference type="NCBI Taxonomy" id="3827"/>
    <lineage>
        <taxon>Eukaryota</taxon>
        <taxon>Viridiplantae</taxon>
        <taxon>Streptophyta</taxon>
        <taxon>Embryophyta</taxon>
        <taxon>Tracheophyta</taxon>
        <taxon>Spermatophyta</taxon>
        <taxon>Magnoliopsida</taxon>
        <taxon>eudicotyledons</taxon>
        <taxon>Gunneridae</taxon>
        <taxon>Pentapetalae</taxon>
        <taxon>rosids</taxon>
        <taxon>fabids</taxon>
        <taxon>Fabales</taxon>
        <taxon>Fabaceae</taxon>
        <taxon>Papilionoideae</taxon>
        <taxon>50 kb inversion clade</taxon>
        <taxon>NPAAA clade</taxon>
        <taxon>Hologalegina</taxon>
        <taxon>IRL clade</taxon>
        <taxon>Cicereae</taxon>
        <taxon>Cicer</taxon>
    </lineage>
</organism>
<keyword evidence="3" id="KW-0328">Glycosyltransferase</keyword>
<dbReference type="InterPro" id="IPR035595">
    <property type="entry name" value="UDP_glycos_trans_CS"/>
</dbReference>
<keyword evidence="2 3" id="KW-0808">Transferase</keyword>
<dbReference type="GO" id="GO:0008194">
    <property type="term" value="F:UDP-glycosyltransferase activity"/>
    <property type="evidence" value="ECO:0007669"/>
    <property type="project" value="InterPro"/>
</dbReference>
<dbReference type="KEGG" id="cam:101493371"/>
<dbReference type="AlphaFoldDB" id="A0A1S3EGC1"/>
<dbReference type="CDD" id="cd03784">
    <property type="entry name" value="GT1_Gtf-like"/>
    <property type="match status" value="1"/>
</dbReference>
<gene>
    <name evidence="6" type="primary">LOC101493371</name>
</gene>